<evidence type="ECO:0000313" key="5">
    <source>
        <dbReference type="EMBL" id="CCE61659.1"/>
    </source>
</evidence>
<dbReference type="Proteomes" id="UP000005666">
    <property type="component" value="Chromosome 1"/>
</dbReference>
<sequence length="432" mass="47961">MSKIFISTVNCGKAHDADIYGVTISNPFTVTCSGDGFVKLWFNNLLDNETPKERMVSQFVHKTGVHHVDIFHSVERTGVEFYIISCVSFSGEIFFYSVNTKNGEMSALELLTKDEMKKSFWAVKWLKSDDKTLNHRFAATDVKGNTYIWKFHPFEQEIDDVEEMKKKLAKEKADKRRTNNRNTPNKDEDNQAEEIEEDQGPIAVKPHLVLQGVIEPSAPNFATAIDMSIKGLIATGFSSGSVVIAQLTTLRPIYTFEGFGIQGIEQNSNTVRALKFSPTGNLLAAANDSGSYGCVSLFETDYGERVGDFTVPSHSNQASIGSYAHSGWVFDLSFNPTGNFLATCGYDSKVRVWDVKTKERVSTLNLSADDIENEEEILLEDELGDSLKRPPVMGVTYIDKGVRSGLGNDTNEGLACVCLDRSVRWFREAGGS</sequence>
<gene>
    <name evidence="5" type="primary">TPHA0A05850</name>
    <name evidence="5" type="ordered locus">TPHA_0A05850</name>
</gene>
<dbReference type="GO" id="GO:0007131">
    <property type="term" value="P:reciprocal meiotic recombination"/>
    <property type="evidence" value="ECO:0007669"/>
    <property type="project" value="EnsemblFungi"/>
</dbReference>
<dbReference type="GO" id="GO:0055087">
    <property type="term" value="C:Ski complex"/>
    <property type="evidence" value="ECO:0007669"/>
    <property type="project" value="EnsemblFungi"/>
</dbReference>
<feature type="region of interest" description="Disordered" evidence="4">
    <location>
        <begin position="170"/>
        <end position="195"/>
    </location>
</feature>
<dbReference type="STRING" id="1071381.G8BP31"/>
<feature type="repeat" description="WD" evidence="3">
    <location>
        <begin position="322"/>
        <end position="363"/>
    </location>
</feature>
<dbReference type="SUPFAM" id="SSF50978">
    <property type="entry name" value="WD40 repeat-like"/>
    <property type="match status" value="1"/>
</dbReference>
<dbReference type="GO" id="GO:0065004">
    <property type="term" value="P:protein-DNA complex assembly"/>
    <property type="evidence" value="ECO:0007669"/>
    <property type="project" value="EnsemblFungi"/>
</dbReference>
<dbReference type="PANTHER" id="PTHR44090">
    <property type="entry name" value="WD REPEAT-CONTAINING PROTEIN 61"/>
    <property type="match status" value="1"/>
</dbReference>
<dbReference type="Pfam" id="PF00400">
    <property type="entry name" value="WD40"/>
    <property type="match status" value="3"/>
</dbReference>
<dbReference type="InterPro" id="IPR001680">
    <property type="entry name" value="WD40_rpt"/>
</dbReference>
<dbReference type="OrthoDB" id="10251741at2759"/>
<dbReference type="Gene3D" id="2.130.10.10">
    <property type="entry name" value="YVTN repeat-like/Quinoprotein amine dehydrogenase"/>
    <property type="match status" value="1"/>
</dbReference>
<dbReference type="SMART" id="SM00320">
    <property type="entry name" value="WD40"/>
    <property type="match status" value="3"/>
</dbReference>
<dbReference type="InterPro" id="IPR051510">
    <property type="entry name" value="SKI8"/>
</dbReference>
<dbReference type="InterPro" id="IPR019775">
    <property type="entry name" value="WD40_repeat_CS"/>
</dbReference>
<dbReference type="EMBL" id="HE612856">
    <property type="protein sequence ID" value="CCE61659.1"/>
    <property type="molecule type" value="Genomic_DNA"/>
</dbReference>
<dbReference type="AlphaFoldDB" id="G8BP31"/>
<protein>
    <submittedName>
        <fullName evidence="5">Uncharacterized protein</fullName>
    </submittedName>
</protein>
<dbReference type="GO" id="GO:0070478">
    <property type="term" value="P:nuclear-transcribed mRNA catabolic process, 3'-5' exonucleolytic nonsense-mediated decay"/>
    <property type="evidence" value="ECO:0007669"/>
    <property type="project" value="EnsemblFungi"/>
</dbReference>
<dbReference type="PROSITE" id="PS50294">
    <property type="entry name" value="WD_REPEATS_REGION"/>
    <property type="match status" value="1"/>
</dbReference>
<keyword evidence="1 3" id="KW-0853">WD repeat</keyword>
<dbReference type="InterPro" id="IPR015943">
    <property type="entry name" value="WD40/YVTN_repeat-like_dom_sf"/>
</dbReference>
<evidence type="ECO:0000256" key="2">
    <source>
        <dbReference type="ARBA" id="ARBA00022737"/>
    </source>
</evidence>
<evidence type="ECO:0000256" key="3">
    <source>
        <dbReference type="PROSITE-ProRule" id="PRU00221"/>
    </source>
</evidence>
<keyword evidence="2" id="KW-0677">Repeat</keyword>
<organism evidence="5 6">
    <name type="scientific">Tetrapisispora phaffii (strain ATCC 24235 / CBS 4417 / NBRC 1672 / NRRL Y-8282 / UCD 70-5)</name>
    <name type="common">Yeast</name>
    <name type="synonym">Fabospora phaffii</name>
    <dbReference type="NCBI Taxonomy" id="1071381"/>
    <lineage>
        <taxon>Eukaryota</taxon>
        <taxon>Fungi</taxon>
        <taxon>Dikarya</taxon>
        <taxon>Ascomycota</taxon>
        <taxon>Saccharomycotina</taxon>
        <taxon>Saccharomycetes</taxon>
        <taxon>Saccharomycetales</taxon>
        <taxon>Saccharomycetaceae</taxon>
        <taxon>Tetrapisispora</taxon>
    </lineage>
</organism>
<dbReference type="PROSITE" id="PS00678">
    <property type="entry name" value="WD_REPEATS_1"/>
    <property type="match status" value="1"/>
</dbReference>
<dbReference type="GO" id="GO:0070481">
    <property type="term" value="P:nuclear-transcribed mRNA catabolic process, non-stop decay"/>
    <property type="evidence" value="ECO:0007669"/>
    <property type="project" value="EnsemblFungi"/>
</dbReference>
<dbReference type="PROSITE" id="PS50082">
    <property type="entry name" value="WD_REPEATS_2"/>
    <property type="match status" value="1"/>
</dbReference>
<accession>G8BP31</accession>
<evidence type="ECO:0000256" key="4">
    <source>
        <dbReference type="SAM" id="MobiDB-lite"/>
    </source>
</evidence>
<evidence type="ECO:0000256" key="1">
    <source>
        <dbReference type="ARBA" id="ARBA00022574"/>
    </source>
</evidence>
<dbReference type="GO" id="GO:0000228">
    <property type="term" value="C:nuclear chromosome"/>
    <property type="evidence" value="ECO:0007669"/>
    <property type="project" value="EnsemblFungi"/>
</dbReference>
<proteinExistence type="predicted"/>
<name>G8BP31_TETPH</name>
<dbReference type="InterPro" id="IPR036322">
    <property type="entry name" value="WD40_repeat_dom_sf"/>
</dbReference>
<dbReference type="GeneID" id="11532308"/>
<dbReference type="KEGG" id="tpf:TPHA_0A05850"/>
<dbReference type="eggNOG" id="KOG4155">
    <property type="taxonomic scope" value="Eukaryota"/>
</dbReference>
<evidence type="ECO:0000313" key="6">
    <source>
        <dbReference type="Proteomes" id="UP000005666"/>
    </source>
</evidence>
<reference evidence="5 6" key="1">
    <citation type="journal article" date="2011" name="Proc. Natl. Acad. Sci. U.S.A.">
        <title>Evolutionary erosion of yeast sex chromosomes by mating-type switching accidents.</title>
        <authorList>
            <person name="Gordon J.L."/>
            <person name="Armisen D."/>
            <person name="Proux-Wera E."/>
            <person name="Oheigeartaigh S.S."/>
            <person name="Byrne K.P."/>
            <person name="Wolfe K.H."/>
        </authorList>
    </citation>
    <scope>NUCLEOTIDE SEQUENCE [LARGE SCALE GENOMIC DNA]</scope>
    <source>
        <strain evidence="6">ATCC 24235 / CBS 4417 / NBRC 1672 / NRRL Y-8282 / UCD 70-5</strain>
    </source>
</reference>
<dbReference type="PANTHER" id="PTHR44090:SF1">
    <property type="entry name" value="SUPERKILLER COMPLEX PROTEIN 8"/>
    <property type="match status" value="1"/>
</dbReference>
<dbReference type="OMA" id="CVCLDRS"/>
<keyword evidence="6" id="KW-1185">Reference proteome</keyword>
<dbReference type="HOGENOM" id="CLU_065016_0_0_1"/>
<dbReference type="RefSeq" id="XP_003684093.1">
    <property type="nucleotide sequence ID" value="XM_003684045.1"/>
</dbReference>